<dbReference type="EnsemblPlants" id="OB01G19990.1">
    <property type="protein sequence ID" value="OB01G19990.1"/>
    <property type="gene ID" value="OB01G19990"/>
</dbReference>
<accession>J3KYE3</accession>
<evidence type="ECO:0000313" key="2">
    <source>
        <dbReference type="Proteomes" id="UP000006038"/>
    </source>
</evidence>
<name>J3KYE3_ORYBR</name>
<proteinExistence type="predicted"/>
<reference evidence="1" key="1">
    <citation type="journal article" date="2013" name="Nat. Commun.">
        <title>Whole-genome sequencing of Oryza brachyantha reveals mechanisms underlying Oryza genome evolution.</title>
        <authorList>
            <person name="Chen J."/>
            <person name="Huang Q."/>
            <person name="Gao D."/>
            <person name="Wang J."/>
            <person name="Lang Y."/>
            <person name="Liu T."/>
            <person name="Li B."/>
            <person name="Bai Z."/>
            <person name="Luis Goicoechea J."/>
            <person name="Liang C."/>
            <person name="Chen C."/>
            <person name="Zhang W."/>
            <person name="Sun S."/>
            <person name="Liao Y."/>
            <person name="Zhang X."/>
            <person name="Yang L."/>
            <person name="Song C."/>
            <person name="Wang M."/>
            <person name="Shi J."/>
            <person name="Liu G."/>
            <person name="Liu J."/>
            <person name="Zhou H."/>
            <person name="Zhou W."/>
            <person name="Yu Q."/>
            <person name="An N."/>
            <person name="Chen Y."/>
            <person name="Cai Q."/>
            <person name="Wang B."/>
            <person name="Liu B."/>
            <person name="Min J."/>
            <person name="Huang Y."/>
            <person name="Wu H."/>
            <person name="Li Z."/>
            <person name="Zhang Y."/>
            <person name="Yin Y."/>
            <person name="Song W."/>
            <person name="Jiang J."/>
            <person name="Jackson S.A."/>
            <person name="Wing R.A."/>
            <person name="Wang J."/>
            <person name="Chen M."/>
        </authorList>
    </citation>
    <scope>NUCLEOTIDE SEQUENCE [LARGE SCALE GENOMIC DNA]</scope>
    <source>
        <strain evidence="1">cv. IRGC 101232</strain>
    </source>
</reference>
<reference evidence="1" key="2">
    <citation type="submission" date="2013-04" db="UniProtKB">
        <authorList>
            <consortium name="EnsemblPlants"/>
        </authorList>
    </citation>
    <scope>IDENTIFICATION</scope>
</reference>
<dbReference type="AlphaFoldDB" id="J3KYE3"/>
<organism evidence="1">
    <name type="scientific">Oryza brachyantha</name>
    <name type="common">malo sina</name>
    <dbReference type="NCBI Taxonomy" id="4533"/>
    <lineage>
        <taxon>Eukaryota</taxon>
        <taxon>Viridiplantae</taxon>
        <taxon>Streptophyta</taxon>
        <taxon>Embryophyta</taxon>
        <taxon>Tracheophyta</taxon>
        <taxon>Spermatophyta</taxon>
        <taxon>Magnoliopsida</taxon>
        <taxon>Liliopsida</taxon>
        <taxon>Poales</taxon>
        <taxon>Poaceae</taxon>
        <taxon>BOP clade</taxon>
        <taxon>Oryzoideae</taxon>
        <taxon>Oryzeae</taxon>
        <taxon>Oryzinae</taxon>
        <taxon>Oryza</taxon>
    </lineage>
</organism>
<sequence length="157" mass="17534">MEPPSSSSCTKADDPAELRRRPLHVNVAREKLELEDLSLTCRRDRYCVMCVRAFCSHCCAPHHVLPLGYHIVVPIDAATGKPVVPDHYPGRWRQEPITDFAVGLISSAGDYAEALPRDGYCIYCLRAFSTASCPHHQHCCPPGCFVRIVERDGRRCG</sequence>
<dbReference type="HOGENOM" id="CLU_1680609_0_0_1"/>
<dbReference type="Proteomes" id="UP000006038">
    <property type="component" value="Chromosome 1"/>
</dbReference>
<dbReference type="OMA" id="SHCCAPH"/>
<evidence type="ECO:0000313" key="1">
    <source>
        <dbReference type="EnsemblPlants" id="OB01G19990.1"/>
    </source>
</evidence>
<protein>
    <submittedName>
        <fullName evidence="1">Uncharacterized protein</fullName>
    </submittedName>
</protein>
<keyword evidence="2" id="KW-1185">Reference proteome</keyword>
<dbReference type="Gramene" id="OB01G19990.1">
    <property type="protein sequence ID" value="OB01G19990.1"/>
    <property type="gene ID" value="OB01G19990"/>
</dbReference>